<protein>
    <submittedName>
        <fullName evidence="3">MBL fold metallo-hydrolase</fullName>
    </submittedName>
</protein>
<feature type="signal peptide" evidence="1">
    <location>
        <begin position="1"/>
        <end position="22"/>
    </location>
</feature>
<name>A0A938BNM3_9BACT</name>
<organism evidence="3 4">
    <name type="scientific">Candidatus Tanganyikabacteria bacterium</name>
    <dbReference type="NCBI Taxonomy" id="2961651"/>
    <lineage>
        <taxon>Bacteria</taxon>
        <taxon>Bacillati</taxon>
        <taxon>Candidatus Sericytochromatia</taxon>
        <taxon>Candidatus Tanganyikabacteria</taxon>
    </lineage>
</organism>
<evidence type="ECO:0000259" key="2">
    <source>
        <dbReference type="SMART" id="SM00849"/>
    </source>
</evidence>
<dbReference type="PANTHER" id="PTHR43546:SF3">
    <property type="entry name" value="UPF0173 METAL-DEPENDENT HYDROLASE MJ1163"/>
    <property type="match status" value="1"/>
</dbReference>
<feature type="domain" description="Metallo-beta-lactamase" evidence="2">
    <location>
        <begin position="70"/>
        <end position="245"/>
    </location>
</feature>
<evidence type="ECO:0000313" key="3">
    <source>
        <dbReference type="EMBL" id="MBM3275538.1"/>
    </source>
</evidence>
<dbReference type="PANTHER" id="PTHR43546">
    <property type="entry name" value="UPF0173 METAL-DEPENDENT HYDROLASE MJ1163-RELATED"/>
    <property type="match status" value="1"/>
</dbReference>
<keyword evidence="1" id="KW-0732">Signal</keyword>
<evidence type="ECO:0000256" key="1">
    <source>
        <dbReference type="SAM" id="SignalP"/>
    </source>
</evidence>
<dbReference type="AlphaFoldDB" id="A0A938BNM3"/>
<dbReference type="InterPro" id="IPR001279">
    <property type="entry name" value="Metallo-B-lactamas"/>
</dbReference>
<dbReference type="PROSITE" id="PS51257">
    <property type="entry name" value="PROKAR_LIPOPROTEIN"/>
    <property type="match status" value="1"/>
</dbReference>
<proteinExistence type="predicted"/>
<dbReference type="Proteomes" id="UP000703893">
    <property type="component" value="Unassembled WGS sequence"/>
</dbReference>
<dbReference type="Pfam" id="PF12706">
    <property type="entry name" value="Lactamase_B_2"/>
    <property type="match status" value="1"/>
</dbReference>
<dbReference type="EMBL" id="VGJX01000616">
    <property type="protein sequence ID" value="MBM3275538.1"/>
    <property type="molecule type" value="Genomic_DNA"/>
</dbReference>
<sequence length="334" mass="36605">MPLSARRGAACFALLAAYLATALGLAGCAKKRPHPAPRTALPYWIQAEKYPAIGPERPLGARQLAVRWYGTAAFEVRTARGTVFFDPNFTRDPLGALLFGAARAKPERWRFAYAQPTAIFIGHAHFDHFLDAPEFAKRTGATLYASDEALRVARSEGVPERQLSAVRGGQRVAVGDMVVEVLPGRHSEMVTQLLAGGSMPAAVKAPLWFLDYKNGPTYTFLVRWRGRTLAHIDSADFDDAAFSGHKADVALFAISGWTYTKDVFARLYEDLGPDVFVPMHHDDFFAPLSEPVVEGPLARLKEAYAAIGRDMPGTAILPNDQFFGEFRLGPLESP</sequence>
<accession>A0A938BNM3</accession>
<gene>
    <name evidence="3" type="ORF">FJZ00_10310</name>
</gene>
<dbReference type="InterPro" id="IPR036866">
    <property type="entry name" value="RibonucZ/Hydroxyglut_hydro"/>
</dbReference>
<dbReference type="CDD" id="cd06262">
    <property type="entry name" value="metallo-hydrolase-like_MBL-fold"/>
    <property type="match status" value="1"/>
</dbReference>
<dbReference type="SMART" id="SM00849">
    <property type="entry name" value="Lactamase_B"/>
    <property type="match status" value="1"/>
</dbReference>
<dbReference type="Gene3D" id="3.60.15.10">
    <property type="entry name" value="Ribonuclease Z/Hydroxyacylglutathione hydrolase-like"/>
    <property type="match status" value="1"/>
</dbReference>
<feature type="chain" id="PRO_5038094949" evidence="1">
    <location>
        <begin position="23"/>
        <end position="334"/>
    </location>
</feature>
<evidence type="ECO:0000313" key="4">
    <source>
        <dbReference type="Proteomes" id="UP000703893"/>
    </source>
</evidence>
<comment type="caution">
    <text evidence="3">The sequence shown here is derived from an EMBL/GenBank/DDBJ whole genome shotgun (WGS) entry which is preliminary data.</text>
</comment>
<dbReference type="SUPFAM" id="SSF56281">
    <property type="entry name" value="Metallo-hydrolase/oxidoreductase"/>
    <property type="match status" value="1"/>
</dbReference>
<dbReference type="InterPro" id="IPR050114">
    <property type="entry name" value="UPF0173_UPF0282_UlaG_hydrolase"/>
</dbReference>
<reference evidence="3 4" key="1">
    <citation type="submission" date="2019-03" db="EMBL/GenBank/DDBJ databases">
        <title>Lake Tanganyika Metagenome-Assembled Genomes (MAGs).</title>
        <authorList>
            <person name="Tran P."/>
        </authorList>
    </citation>
    <scope>NUCLEOTIDE SEQUENCE [LARGE SCALE GENOMIC DNA]</scope>
    <source>
        <strain evidence="3">K_DeepCast_65m_m2_236</strain>
    </source>
</reference>